<dbReference type="GO" id="GO:0044209">
    <property type="term" value="P:AMP salvage"/>
    <property type="evidence" value="ECO:0007669"/>
    <property type="project" value="UniProtKB-UniRule"/>
</dbReference>
<dbReference type="CDD" id="cd06223">
    <property type="entry name" value="PRTases_typeI"/>
    <property type="match status" value="1"/>
</dbReference>
<keyword evidence="10 12" id="KW-0808">Transferase</keyword>
<name>A0A934N970_9BACT</name>
<dbReference type="InterPro" id="IPR050054">
    <property type="entry name" value="UPRTase/APRTase"/>
</dbReference>
<evidence type="ECO:0000256" key="1">
    <source>
        <dbReference type="ARBA" id="ARBA00000868"/>
    </source>
</evidence>
<evidence type="ECO:0000256" key="11">
    <source>
        <dbReference type="ARBA" id="ARBA00022726"/>
    </source>
</evidence>
<dbReference type="GO" id="GO:0016208">
    <property type="term" value="F:AMP binding"/>
    <property type="evidence" value="ECO:0007669"/>
    <property type="project" value="TreeGrafter"/>
</dbReference>
<gene>
    <name evidence="12" type="primary">apt</name>
    <name evidence="14" type="ORF">JF922_09755</name>
</gene>
<accession>A0A934N970</accession>
<dbReference type="GO" id="GO:0003999">
    <property type="term" value="F:adenine phosphoribosyltransferase activity"/>
    <property type="evidence" value="ECO:0007669"/>
    <property type="project" value="UniProtKB-UniRule"/>
</dbReference>
<dbReference type="GO" id="GO:0002055">
    <property type="term" value="F:adenine binding"/>
    <property type="evidence" value="ECO:0007669"/>
    <property type="project" value="TreeGrafter"/>
</dbReference>
<feature type="domain" description="Phosphoribosyltransferase" evidence="13">
    <location>
        <begin position="46"/>
        <end position="148"/>
    </location>
</feature>
<dbReference type="RefSeq" id="WP_338201282.1">
    <property type="nucleotide sequence ID" value="NZ_JAEKNR010000105.1"/>
</dbReference>
<keyword evidence="9 12" id="KW-0328">Glycosyltransferase</keyword>
<dbReference type="PANTHER" id="PTHR32315:SF3">
    <property type="entry name" value="ADENINE PHOSPHORIBOSYLTRANSFERASE"/>
    <property type="match status" value="1"/>
</dbReference>
<dbReference type="NCBIfam" id="NF002634">
    <property type="entry name" value="PRK02304.1-3"/>
    <property type="match status" value="1"/>
</dbReference>
<dbReference type="EC" id="2.4.2.7" evidence="7 12"/>
<dbReference type="SUPFAM" id="SSF53271">
    <property type="entry name" value="PRTase-like"/>
    <property type="match status" value="1"/>
</dbReference>
<dbReference type="Gene3D" id="3.40.50.2020">
    <property type="match status" value="1"/>
</dbReference>
<organism evidence="14 15">
    <name type="scientific">Candidatus Nephthysia bennettiae</name>
    <dbReference type="NCBI Taxonomy" id="3127016"/>
    <lineage>
        <taxon>Bacteria</taxon>
        <taxon>Bacillati</taxon>
        <taxon>Candidatus Dormiibacterota</taxon>
        <taxon>Candidatus Dormibacteria</taxon>
        <taxon>Candidatus Dormibacterales</taxon>
        <taxon>Candidatus Dormibacteraceae</taxon>
        <taxon>Candidatus Nephthysia</taxon>
    </lineage>
</organism>
<evidence type="ECO:0000256" key="3">
    <source>
        <dbReference type="ARBA" id="ARBA00004496"/>
    </source>
</evidence>
<evidence type="ECO:0000256" key="4">
    <source>
        <dbReference type="ARBA" id="ARBA00004659"/>
    </source>
</evidence>
<comment type="subunit">
    <text evidence="6 12">Homodimer.</text>
</comment>
<dbReference type="GO" id="GO:0005737">
    <property type="term" value="C:cytoplasm"/>
    <property type="evidence" value="ECO:0007669"/>
    <property type="project" value="UniProtKB-SubCell"/>
</dbReference>
<sequence length="170" mass="18567">MKLEQFIRDVPDFPVQGILFRDITPLLKDPKALAASVEAMTQPWVDRGVDLVAAMEARGFMFGTPMALRLGAGFVPVRKEGKLPWKTRSIDYTLEYREDILHIHEDAISPGQKVLVVDDLIATGGTAAAVVGLVEQLGGEVVGVQFLVELSELGGRELLGAHEVRSVIVY</sequence>
<dbReference type="AlphaFoldDB" id="A0A934N970"/>
<keyword evidence="8 12" id="KW-0963">Cytoplasm</keyword>
<reference evidence="14" key="1">
    <citation type="submission" date="2020-10" db="EMBL/GenBank/DDBJ databases">
        <title>Ca. Dormibacterota MAGs.</title>
        <authorList>
            <person name="Montgomery K."/>
        </authorList>
    </citation>
    <scope>NUCLEOTIDE SEQUENCE [LARGE SCALE GENOMIC DNA]</scope>
    <source>
        <strain evidence="14">SC8812_S17_10</strain>
    </source>
</reference>
<comment type="caution">
    <text evidence="14">The sequence shown here is derived from an EMBL/GenBank/DDBJ whole genome shotgun (WGS) entry which is preliminary data.</text>
</comment>
<comment type="catalytic activity">
    <reaction evidence="1 12">
        <text>AMP + diphosphate = 5-phospho-alpha-D-ribose 1-diphosphate + adenine</text>
        <dbReference type="Rhea" id="RHEA:16609"/>
        <dbReference type="ChEBI" id="CHEBI:16708"/>
        <dbReference type="ChEBI" id="CHEBI:33019"/>
        <dbReference type="ChEBI" id="CHEBI:58017"/>
        <dbReference type="ChEBI" id="CHEBI:456215"/>
        <dbReference type="EC" id="2.4.2.7"/>
    </reaction>
</comment>
<evidence type="ECO:0000256" key="12">
    <source>
        <dbReference type="HAMAP-Rule" id="MF_00004"/>
    </source>
</evidence>
<evidence type="ECO:0000256" key="7">
    <source>
        <dbReference type="ARBA" id="ARBA00011893"/>
    </source>
</evidence>
<evidence type="ECO:0000256" key="9">
    <source>
        <dbReference type="ARBA" id="ARBA00022676"/>
    </source>
</evidence>
<dbReference type="InterPro" id="IPR000836">
    <property type="entry name" value="PRTase_dom"/>
</dbReference>
<evidence type="ECO:0000256" key="10">
    <source>
        <dbReference type="ARBA" id="ARBA00022679"/>
    </source>
</evidence>
<keyword evidence="15" id="KW-1185">Reference proteome</keyword>
<evidence type="ECO:0000256" key="8">
    <source>
        <dbReference type="ARBA" id="ARBA00022490"/>
    </source>
</evidence>
<evidence type="ECO:0000256" key="6">
    <source>
        <dbReference type="ARBA" id="ARBA00011738"/>
    </source>
</evidence>
<dbReference type="InterPro" id="IPR005764">
    <property type="entry name" value="Ade_phspho_trans"/>
</dbReference>
<dbReference type="InterPro" id="IPR029057">
    <property type="entry name" value="PRTase-like"/>
</dbReference>
<dbReference type="Proteomes" id="UP000612893">
    <property type="component" value="Unassembled WGS sequence"/>
</dbReference>
<proteinExistence type="inferred from homology"/>
<evidence type="ECO:0000313" key="15">
    <source>
        <dbReference type="Proteomes" id="UP000612893"/>
    </source>
</evidence>
<comment type="function">
    <text evidence="2 12">Catalyzes a salvage reaction resulting in the formation of AMP, that is energically less costly than de novo synthesis.</text>
</comment>
<dbReference type="NCBIfam" id="NF002636">
    <property type="entry name" value="PRK02304.1-5"/>
    <property type="match status" value="1"/>
</dbReference>
<dbReference type="Pfam" id="PF00156">
    <property type="entry name" value="Pribosyltran"/>
    <property type="match status" value="1"/>
</dbReference>
<evidence type="ECO:0000256" key="5">
    <source>
        <dbReference type="ARBA" id="ARBA00008391"/>
    </source>
</evidence>
<comment type="similarity">
    <text evidence="5 12">Belongs to the purine/pyrimidine phosphoribosyltransferase family.</text>
</comment>
<comment type="pathway">
    <text evidence="4 12">Purine metabolism; AMP biosynthesis via salvage pathway; AMP from adenine: step 1/1.</text>
</comment>
<dbReference type="NCBIfam" id="TIGR01090">
    <property type="entry name" value="apt"/>
    <property type="match status" value="1"/>
</dbReference>
<dbReference type="GO" id="GO:0006168">
    <property type="term" value="P:adenine salvage"/>
    <property type="evidence" value="ECO:0007669"/>
    <property type="project" value="InterPro"/>
</dbReference>
<evidence type="ECO:0000313" key="14">
    <source>
        <dbReference type="EMBL" id="MBJ7598354.1"/>
    </source>
</evidence>
<dbReference type="GO" id="GO:0006166">
    <property type="term" value="P:purine ribonucleoside salvage"/>
    <property type="evidence" value="ECO:0007669"/>
    <property type="project" value="UniProtKB-UniRule"/>
</dbReference>
<dbReference type="PANTHER" id="PTHR32315">
    <property type="entry name" value="ADENINE PHOSPHORIBOSYLTRANSFERASE"/>
    <property type="match status" value="1"/>
</dbReference>
<protein>
    <recommendedName>
        <fullName evidence="7 12">Adenine phosphoribosyltransferase</fullName>
        <shortName evidence="12">APRT</shortName>
        <ecNumber evidence="7 12">2.4.2.7</ecNumber>
    </recommendedName>
</protein>
<evidence type="ECO:0000259" key="13">
    <source>
        <dbReference type="Pfam" id="PF00156"/>
    </source>
</evidence>
<keyword evidence="11 12" id="KW-0660">Purine salvage</keyword>
<dbReference type="HAMAP" id="MF_00004">
    <property type="entry name" value="Aden_phosphoribosyltr"/>
    <property type="match status" value="1"/>
</dbReference>
<comment type="subcellular location">
    <subcellularLocation>
        <location evidence="3 12">Cytoplasm</location>
    </subcellularLocation>
</comment>
<dbReference type="FunFam" id="3.40.50.2020:FF:000004">
    <property type="entry name" value="Adenine phosphoribosyltransferase"/>
    <property type="match status" value="1"/>
</dbReference>
<dbReference type="EMBL" id="JAEKNR010000105">
    <property type="protein sequence ID" value="MBJ7598354.1"/>
    <property type="molecule type" value="Genomic_DNA"/>
</dbReference>
<evidence type="ECO:0000256" key="2">
    <source>
        <dbReference type="ARBA" id="ARBA00003968"/>
    </source>
</evidence>